<dbReference type="GO" id="GO:0006487">
    <property type="term" value="P:protein N-linked glycosylation"/>
    <property type="evidence" value="ECO:0007669"/>
    <property type="project" value="TreeGrafter"/>
</dbReference>
<keyword evidence="7" id="KW-0812">Transmembrane</keyword>
<keyword evidence="4" id="KW-0325">Glycoprotein</keyword>
<comment type="caution">
    <text evidence="8">The sequence shown here is derived from an EMBL/GenBank/DDBJ whole genome shotgun (WGS) entry which is preliminary data.</text>
</comment>
<evidence type="ECO:0000256" key="4">
    <source>
        <dbReference type="ARBA" id="ARBA00023180"/>
    </source>
</evidence>
<feature type="compositionally biased region" description="Basic residues" evidence="6">
    <location>
        <begin position="1"/>
        <end position="10"/>
    </location>
</feature>
<protein>
    <submittedName>
        <fullName evidence="8">Uncharacterized protein</fullName>
    </submittedName>
</protein>
<evidence type="ECO:0000256" key="3">
    <source>
        <dbReference type="ARBA" id="ARBA00022679"/>
    </source>
</evidence>
<organism evidence="8 9">
    <name type="scientific">Rhizophagus irregularis (strain DAOM 197198w)</name>
    <name type="common">Glomus intraradices</name>
    <dbReference type="NCBI Taxonomy" id="1432141"/>
    <lineage>
        <taxon>Eukaryota</taxon>
        <taxon>Fungi</taxon>
        <taxon>Fungi incertae sedis</taxon>
        <taxon>Mucoromycota</taxon>
        <taxon>Glomeromycotina</taxon>
        <taxon>Glomeromycetes</taxon>
        <taxon>Glomerales</taxon>
        <taxon>Glomeraceae</taxon>
        <taxon>Rhizophagus</taxon>
    </lineage>
</organism>
<gene>
    <name evidence="8" type="ORF">RirG_263350</name>
</gene>
<dbReference type="AlphaFoldDB" id="A0A015JVY1"/>
<reference evidence="8 9" key="1">
    <citation type="submission" date="2014-02" db="EMBL/GenBank/DDBJ databases">
        <title>Single nucleus genome sequencing reveals high similarity among nuclei of an endomycorrhizal fungus.</title>
        <authorList>
            <person name="Lin K."/>
            <person name="Geurts R."/>
            <person name="Zhang Z."/>
            <person name="Limpens E."/>
            <person name="Saunders D.G."/>
            <person name="Mu D."/>
            <person name="Pang E."/>
            <person name="Cao H."/>
            <person name="Cha H."/>
            <person name="Lin T."/>
            <person name="Zhou Q."/>
            <person name="Shang Y."/>
            <person name="Li Y."/>
            <person name="Ivanov S."/>
            <person name="Sharma T."/>
            <person name="Velzen R.V."/>
            <person name="Ruijter N.D."/>
            <person name="Aanen D.K."/>
            <person name="Win J."/>
            <person name="Kamoun S."/>
            <person name="Bisseling T."/>
            <person name="Huang S."/>
        </authorList>
    </citation>
    <scope>NUCLEOTIDE SEQUENCE [LARGE SCALE GENOMIC DNA]</scope>
    <source>
        <strain evidence="9">DAOM197198w</strain>
    </source>
</reference>
<evidence type="ECO:0000313" key="9">
    <source>
        <dbReference type="Proteomes" id="UP000022910"/>
    </source>
</evidence>
<dbReference type="GO" id="GO:0008107">
    <property type="term" value="F:galactoside 2-alpha-L-fucosyltransferase activity"/>
    <property type="evidence" value="ECO:0007669"/>
    <property type="project" value="InterPro"/>
</dbReference>
<dbReference type="GO" id="GO:0046921">
    <property type="term" value="F:alpha-(1-&gt;6)-fucosyltransferase activity"/>
    <property type="evidence" value="ECO:0007669"/>
    <property type="project" value="TreeGrafter"/>
</dbReference>
<dbReference type="PANTHER" id="PTHR13132:SF29">
    <property type="entry name" value="ALPHA-(1,6)-FUCOSYLTRANSFERASE"/>
    <property type="match status" value="1"/>
</dbReference>
<feature type="region of interest" description="Disordered" evidence="6">
    <location>
        <begin position="65"/>
        <end position="90"/>
    </location>
</feature>
<keyword evidence="7" id="KW-1133">Transmembrane helix</keyword>
<keyword evidence="9" id="KW-1185">Reference proteome</keyword>
<dbReference type="Pfam" id="PF03254">
    <property type="entry name" value="XG_FTase"/>
    <property type="match status" value="1"/>
</dbReference>
<dbReference type="InterPro" id="IPR004938">
    <property type="entry name" value="XG_FTase"/>
</dbReference>
<feature type="compositionally biased region" description="Polar residues" evidence="6">
    <location>
        <begin position="11"/>
        <end position="24"/>
    </location>
</feature>
<keyword evidence="2" id="KW-0328">Glycosyltransferase</keyword>
<evidence type="ECO:0000313" key="8">
    <source>
        <dbReference type="EMBL" id="EXX51286.1"/>
    </source>
</evidence>
<dbReference type="EMBL" id="JEMT01029692">
    <property type="protein sequence ID" value="EXX51286.1"/>
    <property type="molecule type" value="Genomic_DNA"/>
</dbReference>
<feature type="compositionally biased region" description="Polar residues" evidence="6">
    <location>
        <begin position="65"/>
        <end position="76"/>
    </location>
</feature>
<dbReference type="HOGENOM" id="CLU_383172_0_0_1"/>
<dbReference type="GO" id="GO:0016020">
    <property type="term" value="C:membrane"/>
    <property type="evidence" value="ECO:0007669"/>
    <property type="project" value="InterPro"/>
</dbReference>
<comment type="similarity">
    <text evidence="1">Belongs to the glycosyltransferase 37 family.</text>
</comment>
<proteinExistence type="inferred from homology"/>
<feature type="transmembrane region" description="Helical" evidence="7">
    <location>
        <begin position="103"/>
        <end position="123"/>
    </location>
</feature>
<accession>A0A015JVY1</accession>
<dbReference type="PANTHER" id="PTHR13132">
    <property type="entry name" value="ALPHA- 1,6 -FUCOSYLTRANSFERASE"/>
    <property type="match status" value="1"/>
</dbReference>
<evidence type="ECO:0000256" key="7">
    <source>
        <dbReference type="SAM" id="Phobius"/>
    </source>
</evidence>
<sequence length="722" mass="82252">MSSSRPHRRTMSISAGSNDSSENLLSIPNQRIVNNTSNFNNTYNSNQNNYLESQKSGKSFLTSISENSNKSSLQNPPHTPSKHKSFEKQMQADTSSNFELKNILSMLVFFCALVFFLGSLSGLGPPFDDLEYAIKKEPINVEEPINFVQDPDKFSDDEENEIHEVLNPFVENPIEDKIDDDHINAIYNDTIFEDGEVIYEDDELKPQEISTEEHSSDNNTSDVIPELPDETKQQNQEESILEDIKIEPNLTNNVDENEIKNTNFGHSDEILLNNGDIKDQLEETSNKNILESNETEEKSNLIGLPNKLDKKKLRHYKLDASGLSDNNEDIVNYAKYTYQAPNPHFTYEDVIGSLTEEERNETAIIQLIEMNTDESLDSSCGTWQKNYAKLHEDILTGRTEQKYVAYVCEANSNCGNLGDRILGMTSTFLFSLLTNRAFLSDWQAPLPLDAIFDSPNIDWSYDSLDPEPTIKDLQSSEINVIDFDAQQIDNQFLLSNWSTKYPDPFIKFHTNRGMIIRTFDSKYYAQPLKEIGLRPHTAFGCIFDYLFRPSTSTMSFISKYTSLFSLNNIFSVGIQIRIRGDTNALQDYKHFFHCADQLTQTYAVPDHKVIYFLITDSEALRNEAVQKLEHVIISGLPIQSNHSHHDHADDVNNAIIENWILSKTDYRIISPGGYGKLAAFHSKQLHTTVSMDYPVFDKQIPDCTKEDAFVTFSKLSSEWSLG</sequence>
<dbReference type="Gene3D" id="3.40.50.11350">
    <property type="match status" value="1"/>
</dbReference>
<dbReference type="STRING" id="1432141.A0A015JVY1"/>
<evidence type="ECO:0000256" key="5">
    <source>
        <dbReference type="ARBA" id="ARBA00023316"/>
    </source>
</evidence>
<keyword evidence="3" id="KW-0808">Transferase</keyword>
<dbReference type="Proteomes" id="UP000022910">
    <property type="component" value="Unassembled WGS sequence"/>
</dbReference>
<evidence type="ECO:0000256" key="2">
    <source>
        <dbReference type="ARBA" id="ARBA00022676"/>
    </source>
</evidence>
<dbReference type="GO" id="GO:0071555">
    <property type="term" value="P:cell wall organization"/>
    <property type="evidence" value="ECO:0007669"/>
    <property type="project" value="UniProtKB-KW"/>
</dbReference>
<evidence type="ECO:0000256" key="1">
    <source>
        <dbReference type="ARBA" id="ARBA00010481"/>
    </source>
</evidence>
<dbReference type="GO" id="GO:0042546">
    <property type="term" value="P:cell wall biogenesis"/>
    <property type="evidence" value="ECO:0007669"/>
    <property type="project" value="InterPro"/>
</dbReference>
<name>A0A015JVY1_RHIIW</name>
<feature type="region of interest" description="Disordered" evidence="6">
    <location>
        <begin position="1"/>
        <end position="24"/>
    </location>
</feature>
<keyword evidence="5" id="KW-0961">Cell wall biogenesis/degradation</keyword>
<keyword evidence="7" id="KW-0472">Membrane</keyword>
<dbReference type="OrthoDB" id="428346at2759"/>
<evidence type="ECO:0000256" key="6">
    <source>
        <dbReference type="SAM" id="MobiDB-lite"/>
    </source>
</evidence>
<feature type="region of interest" description="Disordered" evidence="6">
    <location>
        <begin position="207"/>
        <end position="238"/>
    </location>
</feature>